<accession>A0AAX4P3I4</accession>
<protein>
    <submittedName>
        <fullName evidence="1">Uncharacterized protein</fullName>
    </submittedName>
</protein>
<evidence type="ECO:0000313" key="1">
    <source>
        <dbReference type="EMBL" id="WZN60346.1"/>
    </source>
</evidence>
<reference evidence="1 2" key="1">
    <citation type="submission" date="2024-03" db="EMBL/GenBank/DDBJ databases">
        <title>Complete genome sequence of the green alga Chloropicon roscoffensis RCC1871.</title>
        <authorList>
            <person name="Lemieux C."/>
            <person name="Pombert J.-F."/>
            <person name="Otis C."/>
            <person name="Turmel M."/>
        </authorList>
    </citation>
    <scope>NUCLEOTIDE SEQUENCE [LARGE SCALE GENOMIC DNA]</scope>
    <source>
        <strain evidence="1 2">RCC1871</strain>
    </source>
</reference>
<proteinExistence type="predicted"/>
<sequence length="162" mass="17672">MSITRRQWAGRRPIKVSWSRCRSASLEVGLAGLPLDTTEEKLWMYLKEVAGSEGAQGNKITSVAVERNALGLCESGAAVIGLSGAKATGVDDVEEAALWLAERLAAASEPGSFFEGVTCAAPRDEPERPLASDLLNRLRLEQHRRDLAQLEEDFGHFENNSY</sequence>
<evidence type="ECO:0000313" key="2">
    <source>
        <dbReference type="Proteomes" id="UP001472866"/>
    </source>
</evidence>
<organism evidence="1 2">
    <name type="scientific">Chloropicon roscoffensis</name>
    <dbReference type="NCBI Taxonomy" id="1461544"/>
    <lineage>
        <taxon>Eukaryota</taxon>
        <taxon>Viridiplantae</taxon>
        <taxon>Chlorophyta</taxon>
        <taxon>Chloropicophyceae</taxon>
        <taxon>Chloropicales</taxon>
        <taxon>Chloropicaceae</taxon>
        <taxon>Chloropicon</taxon>
    </lineage>
</organism>
<keyword evidence="2" id="KW-1185">Reference proteome</keyword>
<dbReference type="AlphaFoldDB" id="A0AAX4P3I4"/>
<dbReference type="Proteomes" id="UP001472866">
    <property type="component" value="Chromosome 03"/>
</dbReference>
<gene>
    <name evidence="1" type="ORF">HKI87_03g18750</name>
</gene>
<dbReference type="EMBL" id="CP151503">
    <property type="protein sequence ID" value="WZN60346.1"/>
    <property type="molecule type" value="Genomic_DNA"/>
</dbReference>
<name>A0AAX4P3I4_9CHLO</name>